<dbReference type="SMART" id="SM00066">
    <property type="entry name" value="GAL4"/>
    <property type="match status" value="1"/>
</dbReference>
<evidence type="ECO:0000256" key="2">
    <source>
        <dbReference type="ARBA" id="ARBA00023125"/>
    </source>
</evidence>
<keyword evidence="1" id="KW-0805">Transcription regulation</keyword>
<dbReference type="InterPro" id="IPR053178">
    <property type="entry name" value="Osmoadaptation_assoc"/>
</dbReference>
<dbReference type="PANTHER" id="PTHR38111">
    <property type="entry name" value="ZN(2)-C6 FUNGAL-TYPE DOMAIN-CONTAINING PROTEIN-RELATED"/>
    <property type="match status" value="1"/>
</dbReference>
<keyword evidence="7" id="KW-1185">Reference proteome</keyword>
<organism evidence="6 7">
    <name type="scientific">Aspergillus cavernicola</name>
    <dbReference type="NCBI Taxonomy" id="176166"/>
    <lineage>
        <taxon>Eukaryota</taxon>
        <taxon>Fungi</taxon>
        <taxon>Dikarya</taxon>
        <taxon>Ascomycota</taxon>
        <taxon>Pezizomycotina</taxon>
        <taxon>Eurotiomycetes</taxon>
        <taxon>Eurotiomycetidae</taxon>
        <taxon>Eurotiales</taxon>
        <taxon>Aspergillaceae</taxon>
        <taxon>Aspergillus</taxon>
        <taxon>Aspergillus subgen. Nidulantes</taxon>
    </lineage>
</organism>
<dbReference type="Gene3D" id="4.10.240.10">
    <property type="entry name" value="Zn(2)-C6 fungal-type DNA-binding domain"/>
    <property type="match status" value="1"/>
</dbReference>
<sequence>MPGVPSGRGCDNCRKSKKKCDEAKPVCTRCARRGVECVGAGEKRYKFMEECPTTLPKKRSSKQHVKPAADRKNDLPLITFTPRNNADLLGRALLAASNPGVDIRYSLSWTYGGYLLLVPRRLGINEGLDATVDALVTTHAEFSSRKDVTITSLKKYSRALNAVRKCLDNPLKAGTSETLCAVSLLLLVQHMLGPMQQTWTGHAEGAAKILKARKNCAPRDAFETILLLALRGPVLFEGIFNPNIDLSPQEWKELVDNELDAGNPEGDMLHALSQIPDLLRRTRNNCDGLPGLLSLQAEMKGYYDKTRGVCDQFASELIAAETPGNEGAFNPYGMPPVMLHAHCQRMYGIAITLALIMNYTLVAMRTNDPSLAPDATYLALEMLSLAENAIIYRPFGACYVPLGLQAAWAAVNNQPMRALIEVWIADYQQDFNLPGVDHRQLEKTFDALDPFRLEGSSTGWPDTVEQRLYDPLQIERQVSI</sequence>
<gene>
    <name evidence="6" type="ORF">BDW59DRAFT_145166</name>
</gene>
<dbReference type="Pfam" id="PF00172">
    <property type="entry name" value="Zn_clus"/>
    <property type="match status" value="1"/>
</dbReference>
<dbReference type="Proteomes" id="UP001610335">
    <property type="component" value="Unassembled WGS sequence"/>
</dbReference>
<keyword evidence="4" id="KW-0539">Nucleus</keyword>
<comment type="caution">
    <text evidence="6">The sequence shown here is derived from an EMBL/GenBank/DDBJ whole genome shotgun (WGS) entry which is preliminary data.</text>
</comment>
<evidence type="ECO:0000313" key="6">
    <source>
        <dbReference type="EMBL" id="KAL2826428.1"/>
    </source>
</evidence>
<evidence type="ECO:0000256" key="1">
    <source>
        <dbReference type="ARBA" id="ARBA00023015"/>
    </source>
</evidence>
<keyword evidence="3" id="KW-0804">Transcription</keyword>
<dbReference type="PROSITE" id="PS00463">
    <property type="entry name" value="ZN2_CY6_FUNGAL_1"/>
    <property type="match status" value="1"/>
</dbReference>
<protein>
    <recommendedName>
        <fullName evidence="5">Zn(2)-C6 fungal-type domain-containing protein</fullName>
    </recommendedName>
</protein>
<dbReference type="PROSITE" id="PS50048">
    <property type="entry name" value="ZN2_CY6_FUNGAL_2"/>
    <property type="match status" value="1"/>
</dbReference>
<feature type="domain" description="Zn(2)-C6 fungal-type" evidence="5">
    <location>
        <begin position="9"/>
        <end position="38"/>
    </location>
</feature>
<dbReference type="InterPro" id="IPR001138">
    <property type="entry name" value="Zn2Cys6_DnaBD"/>
</dbReference>
<name>A0ABR4IFA3_9EURO</name>
<dbReference type="CDD" id="cd00067">
    <property type="entry name" value="GAL4"/>
    <property type="match status" value="1"/>
</dbReference>
<evidence type="ECO:0000259" key="5">
    <source>
        <dbReference type="PROSITE" id="PS50048"/>
    </source>
</evidence>
<dbReference type="InterPro" id="IPR036864">
    <property type="entry name" value="Zn2-C6_fun-type_DNA-bd_sf"/>
</dbReference>
<keyword evidence="2" id="KW-0238">DNA-binding</keyword>
<evidence type="ECO:0000256" key="3">
    <source>
        <dbReference type="ARBA" id="ARBA00023163"/>
    </source>
</evidence>
<reference evidence="6 7" key="1">
    <citation type="submission" date="2024-07" db="EMBL/GenBank/DDBJ databases">
        <title>Section-level genome sequencing and comparative genomics of Aspergillus sections Usti and Cavernicolus.</title>
        <authorList>
            <consortium name="Lawrence Berkeley National Laboratory"/>
            <person name="Nybo J.L."/>
            <person name="Vesth T.C."/>
            <person name="Theobald S."/>
            <person name="Frisvad J.C."/>
            <person name="Larsen T.O."/>
            <person name="Kjaerboelling I."/>
            <person name="Rothschild-Mancinelli K."/>
            <person name="Lyhne E.K."/>
            <person name="Kogle M.E."/>
            <person name="Barry K."/>
            <person name="Clum A."/>
            <person name="Na H."/>
            <person name="Ledsgaard L."/>
            <person name="Lin J."/>
            <person name="Lipzen A."/>
            <person name="Kuo A."/>
            <person name="Riley R."/>
            <person name="Mondo S."/>
            <person name="LaButti K."/>
            <person name="Haridas S."/>
            <person name="Pangalinan J."/>
            <person name="Salamov A.A."/>
            <person name="Simmons B.A."/>
            <person name="Magnuson J.K."/>
            <person name="Chen J."/>
            <person name="Drula E."/>
            <person name="Henrissat B."/>
            <person name="Wiebenga A."/>
            <person name="Lubbers R.J."/>
            <person name="Gomes A.C."/>
            <person name="Makela M.R."/>
            <person name="Stajich J."/>
            <person name="Grigoriev I.V."/>
            <person name="Mortensen U.H."/>
            <person name="De vries R.P."/>
            <person name="Baker S.E."/>
            <person name="Andersen M.R."/>
        </authorList>
    </citation>
    <scope>NUCLEOTIDE SEQUENCE [LARGE SCALE GENOMIC DNA]</scope>
    <source>
        <strain evidence="6 7">CBS 600.67</strain>
    </source>
</reference>
<dbReference type="EMBL" id="JBFXLS010000030">
    <property type="protein sequence ID" value="KAL2826428.1"/>
    <property type="molecule type" value="Genomic_DNA"/>
</dbReference>
<dbReference type="PANTHER" id="PTHR38111:SF11">
    <property type="entry name" value="TRANSCRIPTION FACTOR DOMAIN-CONTAINING PROTEIN-RELATED"/>
    <property type="match status" value="1"/>
</dbReference>
<accession>A0ABR4IFA3</accession>
<evidence type="ECO:0000313" key="7">
    <source>
        <dbReference type="Proteomes" id="UP001610335"/>
    </source>
</evidence>
<evidence type="ECO:0000256" key="4">
    <source>
        <dbReference type="ARBA" id="ARBA00023242"/>
    </source>
</evidence>
<proteinExistence type="predicted"/>
<dbReference type="SUPFAM" id="SSF57701">
    <property type="entry name" value="Zn2/Cys6 DNA-binding domain"/>
    <property type="match status" value="1"/>
</dbReference>